<feature type="domain" description="Lcl C-terminal" evidence="1">
    <location>
        <begin position="140"/>
        <end position="246"/>
    </location>
</feature>
<reference evidence="2 3" key="1">
    <citation type="submission" date="2023-03" db="EMBL/GenBank/DDBJ databases">
        <title>Description of Hydrogenimonas sp. ISO32.</title>
        <authorList>
            <person name="Mino S."/>
            <person name="Fukazawa S."/>
            <person name="Sawabe T."/>
        </authorList>
    </citation>
    <scope>NUCLEOTIDE SEQUENCE [LARGE SCALE GENOMIC DNA]</scope>
    <source>
        <strain evidence="2 3">ISO32</strain>
    </source>
</reference>
<evidence type="ECO:0000313" key="2">
    <source>
        <dbReference type="EMBL" id="BDY12035.1"/>
    </source>
</evidence>
<evidence type="ECO:0000313" key="3">
    <source>
        <dbReference type="Proteomes" id="UP001321445"/>
    </source>
</evidence>
<protein>
    <recommendedName>
        <fullName evidence="1">Lcl C-terminal domain-containing protein</fullName>
    </recommendedName>
</protein>
<accession>A0ABN6WSB2</accession>
<dbReference type="EMBL" id="AP027370">
    <property type="protein sequence ID" value="BDY12035.1"/>
    <property type="molecule type" value="Genomic_DNA"/>
</dbReference>
<proteinExistence type="predicted"/>
<dbReference type="InterPro" id="IPR011460">
    <property type="entry name" value="Lcl_C"/>
</dbReference>
<keyword evidence="3" id="KW-1185">Reference proteome</keyword>
<gene>
    <name evidence="2" type="ORF">HCR_03470</name>
</gene>
<dbReference type="Pfam" id="PF07603">
    <property type="entry name" value="Lcl_C"/>
    <property type="match status" value="1"/>
</dbReference>
<sequence>MRSVLITMVSALLLFAGEFREVDGTYDYFQARNVCGQKLGNGWRVPEIWELFPLRGETEKFGKDKRYWSGNTLGEARIVKMIRHENEYFVNNKDIPAFAFYLQDGDITPTPKWVKAHLICTNQAKVMQSDEGFEKLPDGRVVDRRNGIIWESIEKKTRRNLKLPFEGAQAYCEERKMRLPTLDELYAIVNYNYVKPAVNKSIFGPMHLKYYWSDDEFGDNEAYVVGFSVGSVATSEQEHRSYFRCVEDME</sequence>
<dbReference type="Proteomes" id="UP001321445">
    <property type="component" value="Chromosome"/>
</dbReference>
<dbReference type="RefSeq" id="WP_286337247.1">
    <property type="nucleotide sequence ID" value="NZ_AP027370.1"/>
</dbReference>
<name>A0ABN6WSB2_9BACT</name>
<evidence type="ECO:0000259" key="1">
    <source>
        <dbReference type="Pfam" id="PF07603"/>
    </source>
</evidence>
<organism evidence="2 3">
    <name type="scientific">Hydrogenimonas cancrithermarum</name>
    <dbReference type="NCBI Taxonomy" id="2993563"/>
    <lineage>
        <taxon>Bacteria</taxon>
        <taxon>Pseudomonadati</taxon>
        <taxon>Campylobacterota</taxon>
        <taxon>Epsilonproteobacteria</taxon>
        <taxon>Campylobacterales</taxon>
        <taxon>Hydrogenimonadaceae</taxon>
        <taxon>Hydrogenimonas</taxon>
    </lineage>
</organism>